<proteinExistence type="inferred from homology"/>
<dbReference type="AlphaFoldDB" id="A0A2T9ZJW0"/>
<evidence type="ECO:0000256" key="2">
    <source>
        <dbReference type="ARBA" id="ARBA00004720"/>
    </source>
</evidence>
<dbReference type="FunFam" id="3.40.50.720:FF:000087">
    <property type="entry name" value="alpha-aminoadipic semialdehyde synthase, mitochondrial"/>
    <property type="match status" value="1"/>
</dbReference>
<dbReference type="GO" id="GO:0005737">
    <property type="term" value="C:cytoplasm"/>
    <property type="evidence" value="ECO:0007669"/>
    <property type="project" value="TreeGrafter"/>
</dbReference>
<dbReference type="FunFam" id="3.30.360.10:FF:000008">
    <property type="entry name" value="Alpha-aminoadipic semialdehyde synthase, mitochondrial"/>
    <property type="match status" value="1"/>
</dbReference>
<dbReference type="FunFam" id="3.40.50.720:FF:000072">
    <property type="entry name" value="Saccharopine dehydrogenase [NADP(+), L-glutamate-forming]"/>
    <property type="match status" value="1"/>
</dbReference>
<gene>
    <name evidence="10" type="ORF">BB560_000585</name>
</gene>
<sequence>MISLAGNLDLVFPVISSLPASLPYLYISTRSSPLSLGIRREDKNIWERRAPLSPDHVSDLIQKTSTKVYVQPSNNRIFSDYSFEKAGAIITEDLSQSDIILGIKEVPISKLIPNKTYCMFSHTHKGQEYNARLLQSFLDKNIRLFDYELIRDPKTDVRLVAFGKFAGYAGMVDGIHGLGLKMLSMGFNTPLINVSMAYAYPTLDDVKYHLGIVGEHIKNFGFPKELGPIVFTMTGSGNVAKGVQEIFECLPHEYVKPTDLETLVNGYNGEFKHLNKIYGVKVTPDDYIARKGGSKIDYDEYKAKPELYTSLFHEKIAPYTTMLANGLFWNPGYPKILTKPMLKEIQNNPKNKYRMLTISDISCDINGSIESTYKASSITDPFFYYNAANDKYYQNFDNGGIQMMTIDNLPTELPLEASNYFASRLYPIVYKMVENKFDDPIVSRSIITEDKKLKPEHEHLYKSLSNIKSESDRISVISNSQRKVLLAGSGLVTKPLVKYLLSQKNIDISIASNNIDEAQKLASGFQNTKVVELDVSNGTQVDSLVSAHDIVISMLPATLHMSLANSAIKNRKNMVTASYISKDMESLNQSAQNSGITILNEMGLDPGIDHCSAMKIIDEIKGRGGKIRSFVSWCGGLPAPEDSNNSLGYKFSWSPRGVLTAGMNSAKYMLNGKTVEIDGSKLLSNSFKNVPLFKGFNFEGLANRDSLSYIDVYGLNRQELSTMFRGTLRYRGYAELMESFKTLGLLDSSRISFKGTNTELFELKNCEEFCKHALNIPSADLDVVQDKVSSALKLEKTHSRVRDVLDAFRSFGMIRSNNILSQNAQKVISPTILDGFCSILQRNMAYDLYEKDMVALYHEITAEFEPGNYELHKSSLVTYGSINTDGTVNETAMARTVGIPAAIGAKIILDGLVKTKGVIRPTLKEVYKPTLLNIERLAPEDSIIFNETCTKVGIDELKARSIAFRL</sequence>
<organism evidence="10 11">
    <name type="scientific">Smittium megazygosporum</name>
    <dbReference type="NCBI Taxonomy" id="133381"/>
    <lineage>
        <taxon>Eukaryota</taxon>
        <taxon>Fungi</taxon>
        <taxon>Fungi incertae sedis</taxon>
        <taxon>Zoopagomycota</taxon>
        <taxon>Kickxellomycotina</taxon>
        <taxon>Harpellomycetes</taxon>
        <taxon>Harpellales</taxon>
        <taxon>Legeriomycetaceae</taxon>
        <taxon>Smittium</taxon>
    </lineage>
</organism>
<evidence type="ECO:0000313" key="10">
    <source>
        <dbReference type="EMBL" id="PVV04903.1"/>
    </source>
</evidence>
<dbReference type="Gene3D" id="3.40.50.720">
    <property type="entry name" value="NAD(P)-binding Rossmann-like Domain"/>
    <property type="match status" value="3"/>
</dbReference>
<feature type="domain" description="Alanine dehydrogenase/pyridine nucleotide transhydrogenase N-terminal" evidence="9">
    <location>
        <begin position="37"/>
        <end position="169"/>
    </location>
</feature>
<dbReference type="CDD" id="cd12189">
    <property type="entry name" value="LKR_SDH_like"/>
    <property type="match status" value="1"/>
</dbReference>
<dbReference type="InterPro" id="IPR007698">
    <property type="entry name" value="AlaDH/PNT_NAD(H)-bd"/>
</dbReference>
<evidence type="ECO:0000256" key="3">
    <source>
        <dbReference type="ARBA" id="ARBA00022857"/>
    </source>
</evidence>
<dbReference type="Pfam" id="PF03435">
    <property type="entry name" value="Sacchrp_dh_NADP"/>
    <property type="match status" value="1"/>
</dbReference>
<name>A0A2T9ZJW0_9FUNG</name>
<dbReference type="GO" id="GO:0004753">
    <property type="term" value="F:saccharopine dehydrogenase activity"/>
    <property type="evidence" value="ECO:0007669"/>
    <property type="project" value="TreeGrafter"/>
</dbReference>
<keyword evidence="6" id="KW-0511">Multifunctional enzyme</keyword>
<dbReference type="PANTHER" id="PTHR11133:SF22">
    <property type="entry name" value="ALPHA-AMINOADIPIC SEMIALDEHYDE SYNTHASE, MITOCHONDRIAL"/>
    <property type="match status" value="1"/>
</dbReference>
<dbReference type="PANTHER" id="PTHR11133">
    <property type="entry name" value="SACCHAROPINE DEHYDROGENASE"/>
    <property type="match status" value="1"/>
</dbReference>
<comment type="caution">
    <text evidence="10">The sequence shown here is derived from an EMBL/GenBank/DDBJ whole genome shotgun (WGS) entry which is preliminary data.</text>
</comment>
<dbReference type="UniPathway" id="UPA00868">
    <property type="reaction ID" value="UER00835"/>
</dbReference>
<dbReference type="InterPro" id="IPR051168">
    <property type="entry name" value="AASS"/>
</dbReference>
<dbReference type="SUPFAM" id="SSF51735">
    <property type="entry name" value="NAD(P)-binding Rossmann-fold domains"/>
    <property type="match status" value="1"/>
</dbReference>
<protein>
    <submittedName>
        <fullName evidence="10">Uncharacterized protein</fullName>
    </submittedName>
</protein>
<evidence type="ECO:0000256" key="5">
    <source>
        <dbReference type="ARBA" id="ARBA00023154"/>
    </source>
</evidence>
<dbReference type="Gene3D" id="1.10.1870.10">
    <property type="entry name" value="Domain 3, Saccharopine reductase"/>
    <property type="match status" value="1"/>
</dbReference>
<keyword evidence="11" id="KW-1185">Reference proteome</keyword>
<dbReference type="GO" id="GO:0019878">
    <property type="term" value="P:lysine biosynthetic process via aminoadipic acid"/>
    <property type="evidence" value="ECO:0007669"/>
    <property type="project" value="TreeGrafter"/>
</dbReference>
<reference evidence="10 11" key="1">
    <citation type="journal article" date="2018" name="MBio">
        <title>Comparative Genomics Reveals the Core Gene Toolbox for the Fungus-Insect Symbiosis.</title>
        <authorList>
            <person name="Wang Y."/>
            <person name="Stata M."/>
            <person name="Wang W."/>
            <person name="Stajich J.E."/>
            <person name="White M.M."/>
            <person name="Moncalvo J.M."/>
        </authorList>
    </citation>
    <scope>NUCLEOTIDE SEQUENCE [LARGE SCALE GENOMIC DNA]</scope>
    <source>
        <strain evidence="10 11">SC-DP-2</strain>
    </source>
</reference>
<evidence type="ECO:0000256" key="7">
    <source>
        <dbReference type="ARBA" id="ARBA00025744"/>
    </source>
</evidence>
<evidence type="ECO:0000259" key="8">
    <source>
        <dbReference type="SMART" id="SM01002"/>
    </source>
</evidence>
<evidence type="ECO:0000256" key="1">
    <source>
        <dbReference type="ARBA" id="ARBA00004682"/>
    </source>
</evidence>
<dbReference type="InterPro" id="IPR005097">
    <property type="entry name" value="Sacchrp_dh_NADP-bd"/>
</dbReference>
<dbReference type="Pfam" id="PF16653">
    <property type="entry name" value="Sacchrp_dh_C"/>
    <property type="match status" value="1"/>
</dbReference>
<feature type="domain" description="Alanine dehydrogenase/pyridine nucleotide transhydrogenase NAD(H)-binding" evidence="8">
    <location>
        <begin position="216"/>
        <end position="405"/>
    </location>
</feature>
<evidence type="ECO:0000259" key="9">
    <source>
        <dbReference type="SMART" id="SM01003"/>
    </source>
</evidence>
<comment type="pathway">
    <text evidence="1">Amino-acid degradation; L-lysine degradation via saccharopine pathway; glutaryl-CoA from L-lysine: step 1/6.</text>
</comment>
<dbReference type="EMBL" id="MBFS01000066">
    <property type="protein sequence ID" value="PVV04903.1"/>
    <property type="molecule type" value="Genomic_DNA"/>
</dbReference>
<dbReference type="InterPro" id="IPR007886">
    <property type="entry name" value="AlaDH/PNT_N"/>
</dbReference>
<evidence type="ECO:0000256" key="4">
    <source>
        <dbReference type="ARBA" id="ARBA00023002"/>
    </source>
</evidence>
<keyword evidence="3" id="KW-0521">NADP</keyword>
<dbReference type="GO" id="GO:0033512">
    <property type="term" value="P:L-lysine catabolic process to acetyl-CoA via saccharopine"/>
    <property type="evidence" value="ECO:0007669"/>
    <property type="project" value="UniProtKB-UniPathway"/>
</dbReference>
<evidence type="ECO:0000256" key="6">
    <source>
        <dbReference type="ARBA" id="ARBA00023268"/>
    </source>
</evidence>
<comment type="similarity">
    <text evidence="7">In the C-terminal section; belongs to the saccharopine dehydrogenase family.</text>
</comment>
<dbReference type="SMART" id="SM01003">
    <property type="entry name" value="AlaDh_PNT_N"/>
    <property type="match status" value="1"/>
</dbReference>
<dbReference type="InterPro" id="IPR036291">
    <property type="entry name" value="NAD(P)-bd_dom_sf"/>
</dbReference>
<dbReference type="Proteomes" id="UP000245609">
    <property type="component" value="Unassembled WGS sequence"/>
</dbReference>
<dbReference type="OrthoDB" id="10059875at2759"/>
<dbReference type="SMART" id="SM01002">
    <property type="entry name" value="AlaDh_PNT_C"/>
    <property type="match status" value="1"/>
</dbReference>
<dbReference type="SUPFAM" id="SSF52283">
    <property type="entry name" value="Formate/glycerate dehydrogenase catalytic domain-like"/>
    <property type="match status" value="1"/>
</dbReference>
<evidence type="ECO:0000313" key="11">
    <source>
        <dbReference type="Proteomes" id="UP000245609"/>
    </source>
</evidence>
<dbReference type="InterPro" id="IPR032095">
    <property type="entry name" value="Sacchrp_dh-like_C"/>
</dbReference>
<keyword evidence="5" id="KW-0028">Amino-acid biosynthesis</keyword>
<dbReference type="Gene3D" id="3.30.360.10">
    <property type="entry name" value="Dihydrodipicolinate Reductase, domain 2"/>
    <property type="match status" value="1"/>
</dbReference>
<keyword evidence="4" id="KW-0560">Oxidoreductase</keyword>
<comment type="pathway">
    <text evidence="2">Amino-acid degradation; L-lysine degradation via saccharopine pathway; glutaryl-CoA from L-lysine: step 2/6.</text>
</comment>
<dbReference type="STRING" id="133381.A0A2T9ZJW0"/>
<keyword evidence="5" id="KW-0457">Lysine biosynthesis</keyword>
<accession>A0A2T9ZJW0</accession>
<dbReference type="SUPFAM" id="SSF55347">
    <property type="entry name" value="Glyceraldehyde-3-phosphate dehydrogenase-like, C-terminal domain"/>
    <property type="match status" value="1"/>
</dbReference>
<dbReference type="Pfam" id="PF05222">
    <property type="entry name" value="AlaDh_PNT_N"/>
    <property type="match status" value="1"/>
</dbReference>